<dbReference type="PANTHER" id="PTHR28142:SF1">
    <property type="entry name" value="MITOCHONDRIAL INNER MEMBRANE I-AAA PROTEASE SUPERCOMPLEX SUBUNIT MGR3-RELATED"/>
    <property type="match status" value="1"/>
</dbReference>
<dbReference type="CDD" id="cd24145">
    <property type="entry name" value="Mgr3-like"/>
    <property type="match status" value="1"/>
</dbReference>
<keyword evidence="1" id="KW-0472">Membrane</keyword>
<reference evidence="2" key="1">
    <citation type="journal article" date="2021" name="IMA Fungus">
        <title>Genomic characterization of three marine fungi, including Emericellopsis atlantica sp. nov. with signatures of a generalist lifestyle and marine biomass degradation.</title>
        <authorList>
            <person name="Hagestad O.C."/>
            <person name="Hou L."/>
            <person name="Andersen J.H."/>
            <person name="Hansen E.H."/>
            <person name="Altermark B."/>
            <person name="Li C."/>
            <person name="Kuhnert E."/>
            <person name="Cox R.J."/>
            <person name="Crous P.W."/>
            <person name="Spatafora J.W."/>
            <person name="Lail K."/>
            <person name="Amirebrahimi M."/>
            <person name="Lipzen A."/>
            <person name="Pangilinan J."/>
            <person name="Andreopoulos W."/>
            <person name="Hayes R.D."/>
            <person name="Ng V."/>
            <person name="Grigoriev I.V."/>
            <person name="Jackson S.A."/>
            <person name="Sutton T.D.S."/>
            <person name="Dobson A.D.W."/>
            <person name="Rama T."/>
        </authorList>
    </citation>
    <scope>NUCLEOTIDE SEQUENCE</scope>
    <source>
        <strain evidence="2">TRa3180A</strain>
    </source>
</reference>
<dbReference type="Proteomes" id="UP000887226">
    <property type="component" value="Unassembled WGS sequence"/>
</dbReference>
<dbReference type="GO" id="GO:0006515">
    <property type="term" value="P:protein quality control for misfolded or incompletely synthesized proteins"/>
    <property type="evidence" value="ECO:0007669"/>
    <property type="project" value="TreeGrafter"/>
</dbReference>
<dbReference type="OrthoDB" id="10050400at2759"/>
<keyword evidence="3" id="KW-1185">Reference proteome</keyword>
<keyword evidence="1" id="KW-0812">Transmembrane</keyword>
<proteinExistence type="predicted"/>
<dbReference type="GO" id="GO:0031942">
    <property type="term" value="C:i-AAA complex"/>
    <property type="evidence" value="ECO:0007669"/>
    <property type="project" value="TreeGrafter"/>
</dbReference>
<evidence type="ECO:0008006" key="4">
    <source>
        <dbReference type="Google" id="ProtNLM"/>
    </source>
</evidence>
<sequence>MFVLSLRAVARPAIQYARQSHVKPPQSSPVAGTCQQRCQSTQISYASNRPMIQSGAGRSSAAGGMQRRFKSKHTAREAFTILFRAHPYAMTTWVIVMVICTGSIFYVESFYRNYIVGKFTKFPEPVAKKLRRALYYTNWDFQPRNALKYYVETLKLADELGMSPFSDEIIGVKVQLAAFFEKMQEHQKAIQVLKIVKNDNLRWIEAATALPDYPANRTRLLGRTVGISVKLGDLYANQYVMQTGDAEEQLIWAVETMLKEQQRRETEGVKPGEGDWMTPEEMGGSFEALAHHYEEKDQHYLSAPLFLQALSMSLVNSCHTAILMNNLSISLAQQLPPPVPGQAPVSRPALIGNARSWAEKAIAVAAKITPPDRNEECDVGCAVATHNLGEFAEMDGNIAEARKRFEEAKTLAKVVGFADGVKNAEEALKRIAGV</sequence>
<evidence type="ECO:0000313" key="2">
    <source>
        <dbReference type="EMBL" id="KAG9243092.1"/>
    </source>
</evidence>
<name>A0A9P7Z102_9HELO</name>
<dbReference type="InterPro" id="IPR011990">
    <property type="entry name" value="TPR-like_helical_dom_sf"/>
</dbReference>
<dbReference type="AlphaFoldDB" id="A0A9P7Z102"/>
<comment type="caution">
    <text evidence="2">The sequence shown here is derived from an EMBL/GenBank/DDBJ whole genome shotgun (WGS) entry which is preliminary data.</text>
</comment>
<dbReference type="GO" id="GO:0051787">
    <property type="term" value="F:misfolded protein binding"/>
    <property type="evidence" value="ECO:0007669"/>
    <property type="project" value="TreeGrafter"/>
</dbReference>
<dbReference type="EMBL" id="MU254007">
    <property type="protein sequence ID" value="KAG9243092.1"/>
    <property type="molecule type" value="Genomic_DNA"/>
</dbReference>
<dbReference type="PANTHER" id="PTHR28142">
    <property type="entry name" value="MITOCHONDRIAL INNER MEMBRANE I-AAA PROTEASE SUPERCOMPLEX SUBUNIT MGR3-RELATED"/>
    <property type="match status" value="1"/>
</dbReference>
<accession>A0A9P7Z102</accession>
<evidence type="ECO:0000313" key="3">
    <source>
        <dbReference type="Proteomes" id="UP000887226"/>
    </source>
</evidence>
<keyword evidence="1" id="KW-1133">Transmembrane helix</keyword>
<feature type="transmembrane region" description="Helical" evidence="1">
    <location>
        <begin position="88"/>
        <end position="107"/>
    </location>
</feature>
<organism evidence="2 3">
    <name type="scientific">Calycina marina</name>
    <dbReference type="NCBI Taxonomy" id="1763456"/>
    <lineage>
        <taxon>Eukaryota</taxon>
        <taxon>Fungi</taxon>
        <taxon>Dikarya</taxon>
        <taxon>Ascomycota</taxon>
        <taxon>Pezizomycotina</taxon>
        <taxon>Leotiomycetes</taxon>
        <taxon>Helotiales</taxon>
        <taxon>Pezizellaceae</taxon>
        <taxon>Calycina</taxon>
    </lineage>
</organism>
<protein>
    <recommendedName>
        <fullName evidence="4">TPR domain-containing protein</fullName>
    </recommendedName>
</protein>
<gene>
    <name evidence="2" type="ORF">BJ878DRAFT_535461</name>
</gene>
<dbReference type="Gene3D" id="1.25.40.10">
    <property type="entry name" value="Tetratricopeptide repeat domain"/>
    <property type="match status" value="1"/>
</dbReference>
<evidence type="ECO:0000256" key="1">
    <source>
        <dbReference type="SAM" id="Phobius"/>
    </source>
</evidence>
<dbReference type="InterPro" id="IPR040201">
    <property type="entry name" value="Mrg3-like"/>
</dbReference>